<organism evidence="1">
    <name type="scientific">Rhizophora mucronata</name>
    <name type="common">Asiatic mangrove</name>
    <dbReference type="NCBI Taxonomy" id="61149"/>
    <lineage>
        <taxon>Eukaryota</taxon>
        <taxon>Viridiplantae</taxon>
        <taxon>Streptophyta</taxon>
        <taxon>Embryophyta</taxon>
        <taxon>Tracheophyta</taxon>
        <taxon>Spermatophyta</taxon>
        <taxon>Magnoliopsida</taxon>
        <taxon>eudicotyledons</taxon>
        <taxon>Gunneridae</taxon>
        <taxon>Pentapetalae</taxon>
        <taxon>rosids</taxon>
        <taxon>fabids</taxon>
        <taxon>Malpighiales</taxon>
        <taxon>Rhizophoraceae</taxon>
        <taxon>Rhizophora</taxon>
    </lineage>
</organism>
<protein>
    <submittedName>
        <fullName evidence="1">Uncharacterized protein</fullName>
    </submittedName>
</protein>
<proteinExistence type="predicted"/>
<accession>A0A2P2N1E6</accession>
<name>A0A2P2N1E6_RHIMU</name>
<sequence>MLKIALLHLKLNLHSVKCVKSPI</sequence>
<reference evidence="1" key="1">
    <citation type="submission" date="2018-02" db="EMBL/GenBank/DDBJ databases">
        <title>Rhizophora mucronata_Transcriptome.</title>
        <authorList>
            <person name="Meera S.P."/>
            <person name="Sreeshan A."/>
            <person name="Augustine A."/>
        </authorList>
    </citation>
    <scope>NUCLEOTIDE SEQUENCE</scope>
    <source>
        <tissue evidence="1">Leaf</tissue>
    </source>
</reference>
<dbReference type="AlphaFoldDB" id="A0A2P2N1E6"/>
<dbReference type="EMBL" id="GGEC01055828">
    <property type="protein sequence ID" value="MBX36312.1"/>
    <property type="molecule type" value="Transcribed_RNA"/>
</dbReference>
<evidence type="ECO:0000313" key="1">
    <source>
        <dbReference type="EMBL" id="MBX36312.1"/>
    </source>
</evidence>